<evidence type="ECO:0000313" key="2">
    <source>
        <dbReference type="Proteomes" id="UP000266723"/>
    </source>
</evidence>
<dbReference type="Proteomes" id="UP000266723">
    <property type="component" value="Unassembled WGS sequence"/>
</dbReference>
<protein>
    <submittedName>
        <fullName evidence="1">Uncharacterized protein</fullName>
    </submittedName>
</protein>
<name>A0ABQ7CSJ0_BRACR</name>
<accession>A0ABQ7CSJ0</accession>
<reference evidence="1 2" key="1">
    <citation type="journal article" date="2020" name="BMC Genomics">
        <title>Intraspecific diversification of the crop wild relative Brassica cretica Lam. using demographic model selection.</title>
        <authorList>
            <person name="Kioukis A."/>
            <person name="Michalopoulou V.A."/>
            <person name="Briers L."/>
            <person name="Pirintsos S."/>
            <person name="Studholme D.J."/>
            <person name="Pavlidis P."/>
            <person name="Sarris P.F."/>
        </authorList>
    </citation>
    <scope>NUCLEOTIDE SEQUENCE [LARGE SCALE GENOMIC DNA]</scope>
    <source>
        <strain evidence="2">cv. PFS-1207/04</strain>
    </source>
</reference>
<gene>
    <name evidence="1" type="ORF">DY000_02014841</name>
</gene>
<comment type="caution">
    <text evidence="1">The sequence shown here is derived from an EMBL/GenBank/DDBJ whole genome shotgun (WGS) entry which is preliminary data.</text>
</comment>
<evidence type="ECO:0000313" key="1">
    <source>
        <dbReference type="EMBL" id="KAF3563007.1"/>
    </source>
</evidence>
<proteinExistence type="predicted"/>
<dbReference type="EMBL" id="QGKV02000759">
    <property type="protein sequence ID" value="KAF3563007.1"/>
    <property type="molecule type" value="Genomic_DNA"/>
</dbReference>
<sequence length="135" mass="14569">MTVTTHHHCDSSVPTNQISVPSANCITSYKVSTKRQKPKTRPLRKAWKARPLVTGVTKREDGGIGYAPLAINSLSLSLSKALFDERRFDVSFGDSSRRRLLRCLSSAASSPVTLLGDLSLCGPPRRVGALSGCLS</sequence>
<keyword evidence="2" id="KW-1185">Reference proteome</keyword>
<organism evidence="1 2">
    <name type="scientific">Brassica cretica</name>
    <name type="common">Mustard</name>
    <dbReference type="NCBI Taxonomy" id="69181"/>
    <lineage>
        <taxon>Eukaryota</taxon>
        <taxon>Viridiplantae</taxon>
        <taxon>Streptophyta</taxon>
        <taxon>Embryophyta</taxon>
        <taxon>Tracheophyta</taxon>
        <taxon>Spermatophyta</taxon>
        <taxon>Magnoliopsida</taxon>
        <taxon>eudicotyledons</taxon>
        <taxon>Gunneridae</taxon>
        <taxon>Pentapetalae</taxon>
        <taxon>rosids</taxon>
        <taxon>malvids</taxon>
        <taxon>Brassicales</taxon>
        <taxon>Brassicaceae</taxon>
        <taxon>Brassiceae</taxon>
        <taxon>Brassica</taxon>
    </lineage>
</organism>